<dbReference type="NCBIfam" id="TIGR01128">
    <property type="entry name" value="holA"/>
    <property type="match status" value="1"/>
</dbReference>
<reference evidence="12 13" key="1">
    <citation type="submission" date="2019-03" db="EMBL/GenBank/DDBJ databases">
        <title>Alkanindiges illinoisensis: a potential pathogenic isolated from ascites of a gastric cancer patient with abdominal metastasis.</title>
        <authorList>
            <person name="Hu X."/>
            <person name="Yang B."/>
            <person name="Yan X."/>
            <person name="Lin L."/>
            <person name="Zhao H."/>
            <person name="Zhou F."/>
            <person name="Su B."/>
            <person name="Chen J."/>
            <person name="Rui Y."/>
            <person name="Wang Q."/>
            <person name="Zheng L."/>
        </authorList>
    </citation>
    <scope>NUCLEOTIDE SEQUENCE [LARGE SCALE GENOMIC DNA]</scope>
    <source>
        <strain evidence="12 13">NFYY 23406</strain>
    </source>
</reference>
<evidence type="ECO:0000256" key="5">
    <source>
        <dbReference type="ARBA" id="ARBA00022705"/>
    </source>
</evidence>
<comment type="similarity">
    <text evidence="7">Belongs to the DNA polymerase HolA subunit family.</text>
</comment>
<dbReference type="RefSeq" id="WP_134243634.1">
    <property type="nucleotide sequence ID" value="NZ_SNTY01000013.1"/>
</dbReference>
<dbReference type="GO" id="GO:0009360">
    <property type="term" value="C:DNA polymerase III complex"/>
    <property type="evidence" value="ECO:0007669"/>
    <property type="project" value="UniProtKB-UniRule"/>
</dbReference>
<evidence type="ECO:0000256" key="1">
    <source>
        <dbReference type="ARBA" id="ARBA00012417"/>
    </source>
</evidence>
<evidence type="ECO:0000256" key="9">
    <source>
        <dbReference type="NCBIfam" id="TIGR01128"/>
    </source>
</evidence>
<evidence type="ECO:0000256" key="7">
    <source>
        <dbReference type="ARBA" id="ARBA00034754"/>
    </source>
</evidence>
<dbReference type="Gene3D" id="1.10.8.60">
    <property type="match status" value="1"/>
</dbReference>
<dbReference type="InterPro" id="IPR008921">
    <property type="entry name" value="DNA_pol3_clamp-load_cplx_C"/>
</dbReference>
<keyword evidence="4 12" id="KW-0548">Nucleotidyltransferase</keyword>
<dbReference type="EC" id="2.7.7.7" evidence="1 9"/>
<comment type="catalytic activity">
    <reaction evidence="8">
        <text>DNA(n) + a 2'-deoxyribonucleoside 5'-triphosphate = DNA(n+1) + diphosphate</text>
        <dbReference type="Rhea" id="RHEA:22508"/>
        <dbReference type="Rhea" id="RHEA-COMP:17339"/>
        <dbReference type="Rhea" id="RHEA-COMP:17340"/>
        <dbReference type="ChEBI" id="CHEBI:33019"/>
        <dbReference type="ChEBI" id="CHEBI:61560"/>
        <dbReference type="ChEBI" id="CHEBI:173112"/>
        <dbReference type="EC" id="2.7.7.7"/>
    </reaction>
</comment>
<evidence type="ECO:0000259" key="11">
    <source>
        <dbReference type="Pfam" id="PF21694"/>
    </source>
</evidence>
<dbReference type="InterPro" id="IPR048466">
    <property type="entry name" value="DNA_pol3_delta-like_C"/>
</dbReference>
<sequence length="331" mass="37562">MRLDYRGAMGRVAQASGVWLLHGNEPLLEQNLLNALRQHWQSQHIERQRFEINTVNDWRDVFNSLNSLSLFSEKLAIEAHGNIKPDAAGLDQLQQFIQSPADNTLVIIMPRQDQAAQKTKFYQSIEANSVVVQLSLQNMHERLAILQDEARKLDVQLARDAWELLLAQTENNLFAAQQSLLRLSDLHQSDHVIGLEELQAGLTEQSRFSSFDLADAALQGNALQAVKILGFLLESGEADSLILWALSREMRLLMQLFEQPGQYQKLGIWPNKTRHYQQALKRISGKQLMQWPALLQRTDAAIKGLSEENSKDLLLQVTMALSGKPLFHELT</sequence>
<dbReference type="Gene3D" id="3.40.50.300">
    <property type="entry name" value="P-loop containing nucleotide triphosphate hydrolases"/>
    <property type="match status" value="1"/>
</dbReference>
<dbReference type="SUPFAM" id="SSF52540">
    <property type="entry name" value="P-loop containing nucleoside triphosphate hydrolases"/>
    <property type="match status" value="1"/>
</dbReference>
<keyword evidence="3 12" id="KW-0808">Transferase</keyword>
<organism evidence="12 13">
    <name type="scientific">Alkanindiges illinoisensis</name>
    <dbReference type="NCBI Taxonomy" id="197183"/>
    <lineage>
        <taxon>Bacteria</taxon>
        <taxon>Pseudomonadati</taxon>
        <taxon>Pseudomonadota</taxon>
        <taxon>Gammaproteobacteria</taxon>
        <taxon>Moraxellales</taxon>
        <taxon>Moraxellaceae</taxon>
        <taxon>Alkanindiges</taxon>
    </lineage>
</organism>
<keyword evidence="13" id="KW-1185">Reference proteome</keyword>
<dbReference type="AlphaFoldDB" id="A0A4Y7XE53"/>
<protein>
    <recommendedName>
        <fullName evidence="2 9">DNA polymerase III subunit delta</fullName>
        <ecNumber evidence="1 9">2.7.7.7</ecNumber>
    </recommendedName>
</protein>
<dbReference type="GO" id="GO:0003677">
    <property type="term" value="F:DNA binding"/>
    <property type="evidence" value="ECO:0007669"/>
    <property type="project" value="InterPro"/>
</dbReference>
<evidence type="ECO:0000256" key="8">
    <source>
        <dbReference type="ARBA" id="ARBA00049244"/>
    </source>
</evidence>
<feature type="domain" description="DNA polymerase III delta subunit-like C-terminal" evidence="11">
    <location>
        <begin position="210"/>
        <end position="316"/>
    </location>
</feature>
<dbReference type="InterPro" id="IPR005790">
    <property type="entry name" value="DNA_polIII_delta"/>
</dbReference>
<evidence type="ECO:0000256" key="3">
    <source>
        <dbReference type="ARBA" id="ARBA00022679"/>
    </source>
</evidence>
<evidence type="ECO:0000256" key="4">
    <source>
        <dbReference type="ARBA" id="ARBA00022695"/>
    </source>
</evidence>
<keyword evidence="5" id="KW-0235">DNA replication</keyword>
<dbReference type="SUPFAM" id="SSF48019">
    <property type="entry name" value="post-AAA+ oligomerization domain-like"/>
    <property type="match status" value="1"/>
</dbReference>
<evidence type="ECO:0000256" key="2">
    <source>
        <dbReference type="ARBA" id="ARBA00017703"/>
    </source>
</evidence>
<proteinExistence type="inferred from homology"/>
<evidence type="ECO:0000313" key="13">
    <source>
        <dbReference type="Proteomes" id="UP000297834"/>
    </source>
</evidence>
<dbReference type="GO" id="GO:0003887">
    <property type="term" value="F:DNA-directed DNA polymerase activity"/>
    <property type="evidence" value="ECO:0007669"/>
    <property type="project" value="UniProtKB-UniRule"/>
</dbReference>
<dbReference type="Pfam" id="PF21694">
    <property type="entry name" value="DNA_pol3_delta_C"/>
    <property type="match status" value="1"/>
</dbReference>
<evidence type="ECO:0000313" key="12">
    <source>
        <dbReference type="EMBL" id="TEU30010.1"/>
    </source>
</evidence>
<dbReference type="Gene3D" id="1.20.272.10">
    <property type="match status" value="1"/>
</dbReference>
<dbReference type="InterPro" id="IPR010372">
    <property type="entry name" value="DNA_pol3_delta_N"/>
</dbReference>
<keyword evidence="6" id="KW-0239">DNA-directed DNA polymerase</keyword>
<dbReference type="EMBL" id="SNTY01000013">
    <property type="protein sequence ID" value="TEU30010.1"/>
    <property type="molecule type" value="Genomic_DNA"/>
</dbReference>
<dbReference type="InterPro" id="IPR027417">
    <property type="entry name" value="P-loop_NTPase"/>
</dbReference>
<evidence type="ECO:0000256" key="6">
    <source>
        <dbReference type="ARBA" id="ARBA00022932"/>
    </source>
</evidence>
<evidence type="ECO:0000259" key="10">
    <source>
        <dbReference type="Pfam" id="PF06144"/>
    </source>
</evidence>
<dbReference type="PANTHER" id="PTHR34388:SF1">
    <property type="entry name" value="DNA POLYMERASE III SUBUNIT DELTA"/>
    <property type="match status" value="1"/>
</dbReference>
<comment type="caution">
    <text evidence="12">The sequence shown here is derived from an EMBL/GenBank/DDBJ whole genome shotgun (WGS) entry which is preliminary data.</text>
</comment>
<feature type="domain" description="DNA polymerase III delta N-terminal" evidence="10">
    <location>
        <begin position="20"/>
        <end position="133"/>
    </location>
</feature>
<dbReference type="PANTHER" id="PTHR34388">
    <property type="entry name" value="DNA POLYMERASE III SUBUNIT DELTA"/>
    <property type="match status" value="1"/>
</dbReference>
<name>A0A4Y7XE53_9GAMM</name>
<dbReference type="STRING" id="1120977.GCA_000619845_00063"/>
<dbReference type="Pfam" id="PF06144">
    <property type="entry name" value="DNA_pol3_delta"/>
    <property type="match status" value="1"/>
</dbReference>
<dbReference type="Proteomes" id="UP000297834">
    <property type="component" value="Unassembled WGS sequence"/>
</dbReference>
<gene>
    <name evidence="12" type="primary">holA</name>
    <name evidence="12" type="ORF">E2B99_03680</name>
</gene>
<dbReference type="OrthoDB" id="9770982at2"/>
<dbReference type="GO" id="GO:0006261">
    <property type="term" value="P:DNA-templated DNA replication"/>
    <property type="evidence" value="ECO:0007669"/>
    <property type="project" value="TreeGrafter"/>
</dbReference>
<accession>A0A4Y7XE53</accession>